<dbReference type="RefSeq" id="WP_261515242.1">
    <property type="nucleotide sequence ID" value="NZ_JAODNV010000009.1"/>
</dbReference>
<dbReference type="Proteomes" id="UP001149009">
    <property type="component" value="Unassembled WGS sequence"/>
</dbReference>
<dbReference type="EMBL" id="JAODNV010000009">
    <property type="protein sequence ID" value="MCT8990371.1"/>
    <property type="molecule type" value="Genomic_DNA"/>
</dbReference>
<dbReference type="InterPro" id="IPR016195">
    <property type="entry name" value="Pol/histidinol_Pase-like"/>
</dbReference>
<evidence type="ECO:0000313" key="2">
    <source>
        <dbReference type="Proteomes" id="UP001149009"/>
    </source>
</evidence>
<proteinExistence type="predicted"/>
<name>A0A9X2X927_9HYPH</name>
<dbReference type="AlphaFoldDB" id="A0A9X2X927"/>
<gene>
    <name evidence="1" type="ORF">NYR54_08705</name>
</gene>
<protein>
    <submittedName>
        <fullName evidence="1">DUF3604 domain-containing protein</fullName>
    </submittedName>
</protein>
<sequence length="521" mass="57243">MLKRRLPPGLMPLAARLGLRPFYGDIHNHCAISYGHGSLESALHRAKQQLDFVSVTGHAHWPDMPVDDPAVAHIVDFHVRGFAKLAGAWSAHFNTLSAANEPGRFTVFPGYEIHSSAHGDRTIVYRDLDQRELVLADTPEELRQRLQLLYPGRAIAFPHHIGYRVGARGLNWETFDAAIAPVIEIVSMHGCSESSTTDRPFLHSMGPSDGRSTVVRGLSEGHVFGFLGNTDHHSAFPGSCGHGRSCVYASENTNEALWEALQQRRTTALTGDCAHLFAAIGDSPQGSVIPPSARVSLEIEAVAGGVIDYIDVIRSGQLTHRITPQLSPAPVSSDPDAVETILVLEMGWGARGSWHDWEGTLSLSGGDVRAIEPRLRGPEIVSPLEGEEEVAEARFDWDGERLSFALRAHANPNNFTVSTQAIAMRVRLSAEAAIHANICGKTFTVPAERLFEGALSGNLGPIDSPAFRLWQLPLPHDWQWHGQIELEDLQDGEWLYLRMRQSSGQWSWASPFFIRSGSESR</sequence>
<keyword evidence="2" id="KW-1185">Reference proteome</keyword>
<organism evidence="1 2">
    <name type="scientific">Chelativorans petroleitrophicus</name>
    <dbReference type="NCBI Taxonomy" id="2975484"/>
    <lineage>
        <taxon>Bacteria</taxon>
        <taxon>Pseudomonadati</taxon>
        <taxon>Pseudomonadota</taxon>
        <taxon>Alphaproteobacteria</taxon>
        <taxon>Hyphomicrobiales</taxon>
        <taxon>Phyllobacteriaceae</taxon>
        <taxon>Chelativorans</taxon>
    </lineage>
</organism>
<accession>A0A9X2X927</accession>
<evidence type="ECO:0000313" key="1">
    <source>
        <dbReference type="EMBL" id="MCT8990371.1"/>
    </source>
</evidence>
<comment type="caution">
    <text evidence="1">The sequence shown here is derived from an EMBL/GenBank/DDBJ whole genome shotgun (WGS) entry which is preliminary data.</text>
</comment>
<dbReference type="Gene3D" id="3.20.20.140">
    <property type="entry name" value="Metal-dependent hydrolases"/>
    <property type="match status" value="1"/>
</dbReference>
<dbReference type="SUPFAM" id="SSF89550">
    <property type="entry name" value="PHP domain-like"/>
    <property type="match status" value="1"/>
</dbReference>
<reference evidence="1" key="1">
    <citation type="submission" date="2022-08" db="EMBL/GenBank/DDBJ databases">
        <title>Chelativorans sichuanense sp. nov., a paraffin oil-degrading bacterium isolated from a mixture of oil-based drill cuttings and paddy soil.</title>
        <authorList>
            <person name="Yu J."/>
            <person name="Liu H."/>
            <person name="Chen Q."/>
        </authorList>
    </citation>
    <scope>NUCLEOTIDE SEQUENCE</scope>
    <source>
        <strain evidence="1">SCAU 2101</strain>
    </source>
</reference>